<sequence length="353" mass="39992">MHVLASNATADAKQTLLHLPANDDESSAATQKDQHPKRSLLGGLEKVSQLRSRLKEYFRPSEKVLKILEQIKEGRDKVSKPYSQFRADHRSRKQDSKKLATILAKGDKNFELTLKTLGRNMGVFLNAKHRDQQLETFVKHFNGDDSVALLLHHAQNSNDRLFKLQNLQMESWTKKNVNAFDVLKLTKAKEKNVNAVDAPKLPEKDVAFLEDLDVIAFDVLKSTKAKEKNVNANDVPKLPEKDVAFLEDLDVNAVDATKLPEKDVAFLNDLDSRKLDVLKDYFRKGPSKASLVDTGLEDPTWEDELAAAMLEWYGDDQIARIVKEYSSLQTINGYAVLFNNYSNKLKKNLRSDS</sequence>
<comment type="caution">
    <text evidence="1">The sequence shown here is derived from an EMBL/GenBank/DDBJ whole genome shotgun (WGS) entry which is preliminary data.</text>
</comment>
<gene>
    <name evidence="1" type="ORF">PsorP6_009458</name>
</gene>
<reference evidence="1 2" key="1">
    <citation type="journal article" date="2022" name="bioRxiv">
        <title>The genome of the oomycete Peronosclerospora sorghi, a cosmopolitan pathogen of maize and sorghum, is inflated with dispersed pseudogenes.</title>
        <authorList>
            <person name="Fletcher K."/>
            <person name="Martin F."/>
            <person name="Isakeit T."/>
            <person name="Cavanaugh K."/>
            <person name="Magill C."/>
            <person name="Michelmore R."/>
        </authorList>
    </citation>
    <scope>NUCLEOTIDE SEQUENCE [LARGE SCALE GENOMIC DNA]</scope>
    <source>
        <strain evidence="1">P6</strain>
    </source>
</reference>
<protein>
    <submittedName>
        <fullName evidence="1">Uncharacterized protein</fullName>
    </submittedName>
</protein>
<dbReference type="EMBL" id="CM047584">
    <property type="protein sequence ID" value="KAI9911865.1"/>
    <property type="molecule type" value="Genomic_DNA"/>
</dbReference>
<keyword evidence="2" id="KW-1185">Reference proteome</keyword>
<name>A0ACC0VZQ0_9STRA</name>
<organism evidence="1 2">
    <name type="scientific">Peronosclerospora sorghi</name>
    <dbReference type="NCBI Taxonomy" id="230839"/>
    <lineage>
        <taxon>Eukaryota</taxon>
        <taxon>Sar</taxon>
        <taxon>Stramenopiles</taxon>
        <taxon>Oomycota</taxon>
        <taxon>Peronosporomycetes</taxon>
        <taxon>Peronosporales</taxon>
        <taxon>Peronosporaceae</taxon>
        <taxon>Peronosclerospora</taxon>
    </lineage>
</organism>
<evidence type="ECO:0000313" key="1">
    <source>
        <dbReference type="EMBL" id="KAI9911865.1"/>
    </source>
</evidence>
<accession>A0ACC0VZQ0</accession>
<evidence type="ECO:0000313" key="2">
    <source>
        <dbReference type="Proteomes" id="UP001163321"/>
    </source>
</evidence>
<dbReference type="Proteomes" id="UP001163321">
    <property type="component" value="Chromosome 5"/>
</dbReference>
<proteinExistence type="predicted"/>